<evidence type="ECO:0000313" key="5">
    <source>
        <dbReference type="Proteomes" id="UP000054516"/>
    </source>
</evidence>
<accession>A0A1S8A874</accession>
<dbReference type="Proteomes" id="UP000054516">
    <property type="component" value="Unassembled WGS sequence"/>
</dbReference>
<organism evidence="4">
    <name type="scientific">Rosellinia necatrix</name>
    <name type="common">White root-rot fungus</name>
    <dbReference type="NCBI Taxonomy" id="77044"/>
    <lineage>
        <taxon>Eukaryota</taxon>
        <taxon>Fungi</taxon>
        <taxon>Dikarya</taxon>
        <taxon>Ascomycota</taxon>
        <taxon>Pezizomycotina</taxon>
        <taxon>Sordariomycetes</taxon>
        <taxon>Xylariomycetidae</taxon>
        <taxon>Xylariales</taxon>
        <taxon>Xylariaceae</taxon>
        <taxon>Rosellinia</taxon>
    </lineage>
</organism>
<dbReference type="SMART" id="SM00360">
    <property type="entry name" value="RRM"/>
    <property type="match status" value="1"/>
</dbReference>
<evidence type="ECO:0000313" key="4">
    <source>
        <dbReference type="EMBL" id="GAW26251.1"/>
    </source>
</evidence>
<dbReference type="AlphaFoldDB" id="A0A1S8A874"/>
<dbReference type="InterPro" id="IPR012677">
    <property type="entry name" value="Nucleotide-bd_a/b_plait_sf"/>
</dbReference>
<feature type="domain" description="RRM" evidence="3">
    <location>
        <begin position="9"/>
        <end position="76"/>
    </location>
</feature>
<name>A0A1S8A874_ROSNE</name>
<reference evidence="4" key="1">
    <citation type="submission" date="2016-03" db="EMBL/GenBank/DDBJ databases">
        <title>Draft genome sequence of Rosellinia necatrix.</title>
        <authorList>
            <person name="Kanematsu S."/>
        </authorList>
    </citation>
    <scope>NUCLEOTIDE SEQUENCE [LARGE SCALE GENOMIC DNA]</scope>
    <source>
        <strain evidence="4">W97</strain>
    </source>
</reference>
<dbReference type="Pfam" id="PF00076">
    <property type="entry name" value="RRM_1"/>
    <property type="match status" value="1"/>
</dbReference>
<dbReference type="PANTHER" id="PTHR23003:SF51">
    <property type="entry name" value="SERINE-ARGININE PROTEIN 55"/>
    <property type="match status" value="1"/>
</dbReference>
<evidence type="ECO:0000256" key="1">
    <source>
        <dbReference type="ARBA" id="ARBA00022884"/>
    </source>
</evidence>
<dbReference type="GO" id="GO:0003729">
    <property type="term" value="F:mRNA binding"/>
    <property type="evidence" value="ECO:0007669"/>
    <property type="project" value="TreeGrafter"/>
</dbReference>
<keyword evidence="5" id="KW-1185">Reference proteome</keyword>
<evidence type="ECO:0000256" key="2">
    <source>
        <dbReference type="PROSITE-ProRule" id="PRU00176"/>
    </source>
</evidence>
<dbReference type="InterPro" id="IPR000504">
    <property type="entry name" value="RRM_dom"/>
</dbReference>
<dbReference type="OrthoDB" id="1099063at2759"/>
<dbReference type="InterPro" id="IPR035979">
    <property type="entry name" value="RBD_domain_sf"/>
</dbReference>
<dbReference type="GO" id="GO:0005634">
    <property type="term" value="C:nucleus"/>
    <property type="evidence" value="ECO:0007669"/>
    <property type="project" value="TreeGrafter"/>
</dbReference>
<dbReference type="OMA" id="CNDREFF"/>
<dbReference type="EMBL" id="DF977470">
    <property type="protein sequence ID" value="GAW26251.1"/>
    <property type="molecule type" value="Genomic_DNA"/>
</dbReference>
<gene>
    <name evidence="4" type="ORF">SAMD00023353_2501100</name>
</gene>
<dbReference type="GO" id="GO:0005737">
    <property type="term" value="C:cytoplasm"/>
    <property type="evidence" value="ECO:0007669"/>
    <property type="project" value="TreeGrafter"/>
</dbReference>
<evidence type="ECO:0000259" key="3">
    <source>
        <dbReference type="PROSITE" id="PS50102"/>
    </source>
</evidence>
<dbReference type="PANTHER" id="PTHR23003">
    <property type="entry name" value="RNA RECOGNITION MOTIF RRM DOMAIN CONTAINING PROTEIN"/>
    <property type="match status" value="1"/>
</dbReference>
<dbReference type="PROSITE" id="PS50102">
    <property type="entry name" value="RRM"/>
    <property type="match status" value="1"/>
</dbReference>
<proteinExistence type="predicted"/>
<dbReference type="Gene3D" id="3.30.70.330">
    <property type="match status" value="1"/>
</dbReference>
<keyword evidence="1 2" id="KW-0694">RNA-binding</keyword>
<protein>
    <submittedName>
        <fullName evidence="4">Putative pre-mRNA splicing factor</fullName>
    </submittedName>
</protein>
<dbReference type="STRING" id="77044.A0A1S8A874"/>
<dbReference type="InterPro" id="IPR050374">
    <property type="entry name" value="RRT5_SRSF_SR"/>
</dbReference>
<dbReference type="SUPFAM" id="SSF54928">
    <property type="entry name" value="RNA-binding domain, RBD"/>
    <property type="match status" value="1"/>
</dbReference>
<sequence length="76" mass="8366">MASTEVSATRLYLGNLPKGATKQEVEAHFATHGTGEITEIKLMNGFGFIEYKDAMDARDVVPAFRTSWTVPGHRLP</sequence>